<keyword evidence="2" id="KW-0732">Signal</keyword>
<dbReference type="PROSITE" id="PS51257">
    <property type="entry name" value="PROKAR_LIPOPROTEIN"/>
    <property type="match status" value="1"/>
</dbReference>
<evidence type="ECO:0000256" key="1">
    <source>
        <dbReference type="SAM" id="MobiDB-lite"/>
    </source>
</evidence>
<protein>
    <recommendedName>
        <fullName evidence="5">DUF4352 domain-containing protein</fullName>
    </recommendedName>
</protein>
<accession>A0ABQ1ZLG6</accession>
<gene>
    <name evidence="3" type="ORF">GCM10007362_06010</name>
</gene>
<feature type="compositionally biased region" description="Low complexity" evidence="1">
    <location>
        <begin position="45"/>
        <end position="57"/>
    </location>
</feature>
<organism evidence="3 4">
    <name type="scientific">Saccharibacillus endophyticus</name>
    <dbReference type="NCBI Taxonomy" id="2060666"/>
    <lineage>
        <taxon>Bacteria</taxon>
        <taxon>Bacillati</taxon>
        <taxon>Bacillota</taxon>
        <taxon>Bacilli</taxon>
        <taxon>Bacillales</taxon>
        <taxon>Paenibacillaceae</taxon>
        <taxon>Saccharibacillus</taxon>
    </lineage>
</organism>
<dbReference type="EMBL" id="BMDD01000001">
    <property type="protein sequence ID" value="GGH70172.1"/>
    <property type="molecule type" value="Genomic_DNA"/>
</dbReference>
<evidence type="ECO:0000313" key="3">
    <source>
        <dbReference type="EMBL" id="GGH70172.1"/>
    </source>
</evidence>
<proteinExistence type="predicted"/>
<evidence type="ECO:0000313" key="4">
    <source>
        <dbReference type="Proteomes" id="UP000605427"/>
    </source>
</evidence>
<reference evidence="4" key="1">
    <citation type="journal article" date="2019" name="Int. J. Syst. Evol. Microbiol.">
        <title>The Global Catalogue of Microorganisms (GCM) 10K type strain sequencing project: providing services to taxonomists for standard genome sequencing and annotation.</title>
        <authorList>
            <consortium name="The Broad Institute Genomics Platform"/>
            <consortium name="The Broad Institute Genome Sequencing Center for Infectious Disease"/>
            <person name="Wu L."/>
            <person name="Ma J."/>
        </authorList>
    </citation>
    <scope>NUCLEOTIDE SEQUENCE [LARGE SCALE GENOMIC DNA]</scope>
    <source>
        <strain evidence="4">CCM 8702</strain>
    </source>
</reference>
<keyword evidence="4" id="KW-1185">Reference proteome</keyword>
<sequence length="172" mass="18491">MNKHPRLAGMALIAGMLMLSACGQNATSTEKEPEKETSAPQSNKTAPAAAPTDVPDAAADREAEDLQILVVLDQTEIPIESGGLTFSFKKIPEGYALSEMQWHGEGDPIVTTYEQARENGASGEDGFYISGDGQFSGFLYPNARKGERGEISFVFSDDAGQEATWTKEITLQ</sequence>
<feature type="signal peptide" evidence="2">
    <location>
        <begin position="1"/>
        <end position="26"/>
    </location>
</feature>
<evidence type="ECO:0000256" key="2">
    <source>
        <dbReference type="SAM" id="SignalP"/>
    </source>
</evidence>
<feature type="chain" id="PRO_5046536201" description="DUF4352 domain-containing protein" evidence="2">
    <location>
        <begin position="27"/>
        <end position="172"/>
    </location>
</feature>
<evidence type="ECO:0008006" key="5">
    <source>
        <dbReference type="Google" id="ProtNLM"/>
    </source>
</evidence>
<dbReference type="RefSeq" id="WP_172238867.1">
    <property type="nucleotide sequence ID" value="NZ_BMDD01000001.1"/>
</dbReference>
<feature type="region of interest" description="Disordered" evidence="1">
    <location>
        <begin position="24"/>
        <end position="58"/>
    </location>
</feature>
<dbReference type="Proteomes" id="UP000605427">
    <property type="component" value="Unassembled WGS sequence"/>
</dbReference>
<name>A0ABQ1ZLG6_9BACL</name>
<comment type="caution">
    <text evidence="3">The sequence shown here is derived from an EMBL/GenBank/DDBJ whole genome shotgun (WGS) entry which is preliminary data.</text>
</comment>